<comment type="caution">
    <text evidence="1">The sequence shown here is derived from an EMBL/GenBank/DDBJ whole genome shotgun (WGS) entry which is preliminary data.</text>
</comment>
<accession>A0A5N6LMD6</accession>
<sequence>MLQVAQEWDIEGLHDGDMGNKKNLWLTNYGHAANRFGDAYRECFALCKTQRTSCIWVQNNGQHVDGGPLMRKVEMEALLPA</sequence>
<gene>
    <name evidence="1" type="ORF">E3N88_40312</name>
</gene>
<keyword evidence="2" id="KW-1185">Reference proteome</keyword>
<dbReference type="EMBL" id="SZYD01000019">
    <property type="protein sequence ID" value="KAD2393335.1"/>
    <property type="molecule type" value="Genomic_DNA"/>
</dbReference>
<dbReference type="AlphaFoldDB" id="A0A5N6LMD6"/>
<reference evidence="1 2" key="1">
    <citation type="submission" date="2019-05" db="EMBL/GenBank/DDBJ databases">
        <title>Mikania micrantha, genome provides insights into the molecular mechanism of rapid growth.</title>
        <authorList>
            <person name="Liu B."/>
        </authorList>
    </citation>
    <scope>NUCLEOTIDE SEQUENCE [LARGE SCALE GENOMIC DNA]</scope>
    <source>
        <strain evidence="1">NLD-2019</strain>
        <tissue evidence="1">Leaf</tissue>
    </source>
</reference>
<evidence type="ECO:0000313" key="1">
    <source>
        <dbReference type="EMBL" id="KAD2393335.1"/>
    </source>
</evidence>
<evidence type="ECO:0000313" key="2">
    <source>
        <dbReference type="Proteomes" id="UP000326396"/>
    </source>
</evidence>
<name>A0A5N6LMD6_9ASTR</name>
<organism evidence="1 2">
    <name type="scientific">Mikania micrantha</name>
    <name type="common">bitter vine</name>
    <dbReference type="NCBI Taxonomy" id="192012"/>
    <lineage>
        <taxon>Eukaryota</taxon>
        <taxon>Viridiplantae</taxon>
        <taxon>Streptophyta</taxon>
        <taxon>Embryophyta</taxon>
        <taxon>Tracheophyta</taxon>
        <taxon>Spermatophyta</taxon>
        <taxon>Magnoliopsida</taxon>
        <taxon>eudicotyledons</taxon>
        <taxon>Gunneridae</taxon>
        <taxon>Pentapetalae</taxon>
        <taxon>asterids</taxon>
        <taxon>campanulids</taxon>
        <taxon>Asterales</taxon>
        <taxon>Asteraceae</taxon>
        <taxon>Asteroideae</taxon>
        <taxon>Heliantheae alliance</taxon>
        <taxon>Eupatorieae</taxon>
        <taxon>Mikania</taxon>
    </lineage>
</organism>
<proteinExistence type="predicted"/>
<dbReference type="Proteomes" id="UP000326396">
    <property type="component" value="Linkage Group LG9"/>
</dbReference>
<protein>
    <submittedName>
        <fullName evidence="1">Uncharacterized protein</fullName>
    </submittedName>
</protein>